<dbReference type="EMBL" id="JAADJZ010000011">
    <property type="protein sequence ID" value="KAF2871380.1"/>
    <property type="molecule type" value="Genomic_DNA"/>
</dbReference>
<dbReference type="Proteomes" id="UP000481861">
    <property type="component" value="Unassembled WGS sequence"/>
</dbReference>
<dbReference type="AlphaFoldDB" id="A0A7C8M5R5"/>
<organism evidence="1 2">
    <name type="scientific">Massariosphaeria phaeospora</name>
    <dbReference type="NCBI Taxonomy" id="100035"/>
    <lineage>
        <taxon>Eukaryota</taxon>
        <taxon>Fungi</taxon>
        <taxon>Dikarya</taxon>
        <taxon>Ascomycota</taxon>
        <taxon>Pezizomycotina</taxon>
        <taxon>Dothideomycetes</taxon>
        <taxon>Pleosporomycetidae</taxon>
        <taxon>Pleosporales</taxon>
        <taxon>Pleosporales incertae sedis</taxon>
        <taxon>Massariosphaeria</taxon>
    </lineage>
</organism>
<sequence length="190" mass="22330">METAVSNYDLRAKWHDLAPPVMMDMYGHHDEELPEARVSRLAMADSYREAIQILREKRRNAYVSAMAHANEKSSSLQGEEKMEWARKATHYAEHIDDQVLPAYGESVPFVTRSAIEAAQVTIYFARDLEIRLEFWKQRVNNDMIMTWLWDLRPVIDLRRLLDDPKYRTIWYVKGRGHVGPPWPELSMGRL</sequence>
<proteinExistence type="predicted"/>
<comment type="caution">
    <text evidence="1">The sequence shown here is derived from an EMBL/GenBank/DDBJ whole genome shotgun (WGS) entry which is preliminary data.</text>
</comment>
<reference evidence="1 2" key="1">
    <citation type="submission" date="2020-01" db="EMBL/GenBank/DDBJ databases">
        <authorList>
            <consortium name="DOE Joint Genome Institute"/>
            <person name="Haridas S."/>
            <person name="Albert R."/>
            <person name="Binder M."/>
            <person name="Bloem J."/>
            <person name="Labutti K."/>
            <person name="Salamov A."/>
            <person name="Andreopoulos B."/>
            <person name="Baker S.E."/>
            <person name="Barry K."/>
            <person name="Bills G."/>
            <person name="Bluhm B.H."/>
            <person name="Cannon C."/>
            <person name="Castanera R."/>
            <person name="Culley D.E."/>
            <person name="Daum C."/>
            <person name="Ezra D."/>
            <person name="Gonzalez J.B."/>
            <person name="Henrissat B."/>
            <person name="Kuo A."/>
            <person name="Liang C."/>
            <person name="Lipzen A."/>
            <person name="Lutzoni F."/>
            <person name="Magnuson J."/>
            <person name="Mondo S."/>
            <person name="Nolan M."/>
            <person name="Ohm R."/>
            <person name="Pangilinan J."/>
            <person name="Park H.-J.H."/>
            <person name="Ramirez L."/>
            <person name="Alfaro M."/>
            <person name="Sun H."/>
            <person name="Tritt A."/>
            <person name="Yoshinaga Y."/>
            <person name="Zwiers L.-H.L."/>
            <person name="Turgeon B.G."/>
            <person name="Goodwin S.B."/>
            <person name="Spatafora J.W."/>
            <person name="Crous P.W."/>
            <person name="Grigoriev I.V."/>
        </authorList>
    </citation>
    <scope>NUCLEOTIDE SEQUENCE [LARGE SCALE GENOMIC DNA]</scope>
    <source>
        <strain evidence="1 2">CBS 611.86</strain>
    </source>
</reference>
<name>A0A7C8M5R5_9PLEO</name>
<evidence type="ECO:0000313" key="2">
    <source>
        <dbReference type="Proteomes" id="UP000481861"/>
    </source>
</evidence>
<accession>A0A7C8M5R5</accession>
<keyword evidence="2" id="KW-1185">Reference proteome</keyword>
<protein>
    <submittedName>
        <fullName evidence="1">Uncharacterized protein</fullName>
    </submittedName>
</protein>
<gene>
    <name evidence="1" type="ORF">BDV95DRAFT_636244</name>
</gene>
<evidence type="ECO:0000313" key="1">
    <source>
        <dbReference type="EMBL" id="KAF2871380.1"/>
    </source>
</evidence>